<evidence type="ECO:0000256" key="4">
    <source>
        <dbReference type="ARBA" id="ARBA00023136"/>
    </source>
</evidence>
<evidence type="ECO:0000313" key="8">
    <source>
        <dbReference type="Proteomes" id="UP000484885"/>
    </source>
</evidence>
<keyword evidence="8" id="KW-1185">Reference proteome</keyword>
<dbReference type="PANTHER" id="PTHR12778:SF9">
    <property type="entry name" value="ACETYL-COENZYME A TRANSPORTER 1"/>
    <property type="match status" value="1"/>
</dbReference>
<dbReference type="RefSeq" id="WP_164212281.1">
    <property type="nucleotide sequence ID" value="NZ_JAAGSC010000044.1"/>
</dbReference>
<evidence type="ECO:0000256" key="3">
    <source>
        <dbReference type="ARBA" id="ARBA00022989"/>
    </source>
</evidence>
<comment type="caution">
    <text evidence="7">The sequence shown here is derived from an EMBL/GenBank/DDBJ whole genome shotgun (WGS) entry which is preliminary data.</text>
</comment>
<feature type="domain" description="DUF418" evidence="6">
    <location>
        <begin position="341"/>
        <end position="454"/>
    </location>
</feature>
<feature type="transmembrane region" description="Helical" evidence="5">
    <location>
        <begin position="146"/>
        <end position="165"/>
    </location>
</feature>
<feature type="transmembrane region" description="Helical" evidence="5">
    <location>
        <begin position="78"/>
        <end position="98"/>
    </location>
</feature>
<feature type="transmembrane region" description="Helical" evidence="5">
    <location>
        <begin position="416"/>
        <end position="435"/>
    </location>
</feature>
<keyword evidence="3 5" id="KW-1133">Transmembrane helix</keyword>
<dbReference type="SUPFAM" id="SSF103473">
    <property type="entry name" value="MFS general substrate transporter"/>
    <property type="match status" value="1"/>
</dbReference>
<dbReference type="InterPro" id="IPR007349">
    <property type="entry name" value="DUF418"/>
</dbReference>
<dbReference type="AlphaFoldDB" id="A0A845VAG4"/>
<dbReference type="Proteomes" id="UP000484885">
    <property type="component" value="Unassembled WGS sequence"/>
</dbReference>
<feature type="transmembrane region" description="Helical" evidence="5">
    <location>
        <begin position="270"/>
        <end position="293"/>
    </location>
</feature>
<dbReference type="Pfam" id="PF13000">
    <property type="entry name" value="Acatn"/>
    <property type="match status" value="1"/>
</dbReference>
<name>A0A845VAG4_9GAMM</name>
<evidence type="ECO:0000256" key="1">
    <source>
        <dbReference type="ARBA" id="ARBA00004141"/>
    </source>
</evidence>
<sequence length="464" mass="50042">MSESRLARFAAIVLLYFMQGIPVGLSIIAIPAWLAADGASPVAVGAFVGTALLPWSLKLFNGLLMDRFTFKPMGRRRSWILGGQDMMLVVLLALAASAPGSADIFALTAFFFALNLCAVFNDVAVDGMTMDIVPHEERTTINGCMFAAQTLGLSASAFIAGQLLASGQITLMALLLAGFVAVASGFVSLFRERPGERLMPWNKGQPSAECQARQQDAWWPILKGLFKALMVPTTIIFLLGIGLSQATFTFTDAVAPTLAVQQLGWTSEQYSSFASAMSLLAAVIGAAATPFLVKFFGLRNTMFGLFIGLGLTALAGGLTLNDWQDARIFSILFGIQYVLSTLLLAVMAYTFAVIPLGIAYAAGFVLLWQKAAPVLRVLTAPGRMALTNYLSQTVIGLTVFYGIGLNQAGLWSIQSLVVFSGVIYASQIVFSLLWLKSFRYGPMEWLWRSLTYGKAPQMKRIALP</sequence>
<organism evidence="7 8">
    <name type="scientific">Wenzhouxiangella limi</name>
    <dbReference type="NCBI Taxonomy" id="2707351"/>
    <lineage>
        <taxon>Bacteria</taxon>
        <taxon>Pseudomonadati</taxon>
        <taxon>Pseudomonadota</taxon>
        <taxon>Gammaproteobacteria</taxon>
        <taxon>Chromatiales</taxon>
        <taxon>Wenzhouxiangellaceae</taxon>
        <taxon>Wenzhouxiangella</taxon>
    </lineage>
</organism>
<feature type="transmembrane region" description="Helical" evidence="5">
    <location>
        <begin position="104"/>
        <end position="125"/>
    </location>
</feature>
<feature type="transmembrane region" description="Helical" evidence="5">
    <location>
        <begin position="228"/>
        <end position="250"/>
    </location>
</feature>
<evidence type="ECO:0000256" key="2">
    <source>
        <dbReference type="ARBA" id="ARBA00022692"/>
    </source>
</evidence>
<gene>
    <name evidence="7" type="ORF">G3I74_14270</name>
</gene>
<dbReference type="EMBL" id="JAAGSC010000044">
    <property type="protein sequence ID" value="NDY96895.1"/>
    <property type="molecule type" value="Genomic_DNA"/>
</dbReference>
<protein>
    <submittedName>
        <fullName evidence="7">MFS transporter</fullName>
    </submittedName>
</protein>
<dbReference type="Pfam" id="PF04235">
    <property type="entry name" value="DUF418"/>
    <property type="match status" value="1"/>
</dbReference>
<evidence type="ECO:0000313" key="7">
    <source>
        <dbReference type="EMBL" id="NDY96895.1"/>
    </source>
</evidence>
<dbReference type="InterPro" id="IPR036259">
    <property type="entry name" value="MFS_trans_sf"/>
</dbReference>
<dbReference type="Gene3D" id="1.20.1250.20">
    <property type="entry name" value="MFS general substrate transporter like domains"/>
    <property type="match status" value="1"/>
</dbReference>
<dbReference type="GO" id="GO:0016020">
    <property type="term" value="C:membrane"/>
    <property type="evidence" value="ECO:0007669"/>
    <property type="project" value="UniProtKB-SubCell"/>
</dbReference>
<accession>A0A845VAG4</accession>
<dbReference type="InterPro" id="IPR024371">
    <property type="entry name" value="AcetylCoA_trans_1-like"/>
</dbReference>
<evidence type="ECO:0000259" key="6">
    <source>
        <dbReference type="Pfam" id="PF04235"/>
    </source>
</evidence>
<feature type="transmembrane region" description="Helical" evidence="5">
    <location>
        <begin position="300"/>
        <end position="320"/>
    </location>
</feature>
<comment type="subcellular location">
    <subcellularLocation>
        <location evidence="1">Membrane</location>
        <topology evidence="1">Multi-pass membrane protein</topology>
    </subcellularLocation>
</comment>
<feature type="transmembrane region" description="Helical" evidence="5">
    <location>
        <begin position="340"/>
        <end position="368"/>
    </location>
</feature>
<feature type="transmembrane region" description="Helical" evidence="5">
    <location>
        <begin position="39"/>
        <end position="57"/>
    </location>
</feature>
<dbReference type="GO" id="GO:0022857">
    <property type="term" value="F:transmembrane transporter activity"/>
    <property type="evidence" value="ECO:0007669"/>
    <property type="project" value="InterPro"/>
</dbReference>
<feature type="transmembrane region" description="Helical" evidence="5">
    <location>
        <begin position="389"/>
        <end position="410"/>
    </location>
</feature>
<reference evidence="7 8" key="1">
    <citation type="submission" date="2020-02" db="EMBL/GenBank/DDBJ databases">
        <authorList>
            <person name="Zhang X.-Y."/>
        </authorList>
    </citation>
    <scope>NUCLEOTIDE SEQUENCE [LARGE SCALE GENOMIC DNA]</scope>
    <source>
        <strain evidence="7 8">C33</strain>
    </source>
</reference>
<keyword evidence="4 5" id="KW-0472">Membrane</keyword>
<feature type="transmembrane region" description="Helical" evidence="5">
    <location>
        <begin position="12"/>
        <end position="33"/>
    </location>
</feature>
<dbReference type="InterPro" id="IPR004752">
    <property type="entry name" value="AmpG_permease/AT-1"/>
</dbReference>
<keyword evidence="2 5" id="KW-0812">Transmembrane</keyword>
<dbReference type="PANTHER" id="PTHR12778">
    <property type="entry name" value="SOLUTE CARRIER FAMILY 33 ACETYL-COA TRANSPORTER -RELATED"/>
    <property type="match status" value="1"/>
</dbReference>
<proteinExistence type="predicted"/>
<feature type="transmembrane region" description="Helical" evidence="5">
    <location>
        <begin position="171"/>
        <end position="190"/>
    </location>
</feature>
<evidence type="ECO:0000256" key="5">
    <source>
        <dbReference type="SAM" id="Phobius"/>
    </source>
</evidence>